<dbReference type="Proteomes" id="UP000887565">
    <property type="component" value="Unplaced"/>
</dbReference>
<evidence type="ECO:0000313" key="2">
    <source>
        <dbReference type="WBParaSite" id="nRc.2.0.1.t21424-RA"/>
    </source>
</evidence>
<protein>
    <submittedName>
        <fullName evidence="2">Uncharacterized protein</fullName>
    </submittedName>
</protein>
<reference evidence="2" key="1">
    <citation type="submission" date="2022-11" db="UniProtKB">
        <authorList>
            <consortium name="WormBaseParasite"/>
        </authorList>
    </citation>
    <scope>IDENTIFICATION</scope>
</reference>
<keyword evidence="1" id="KW-1185">Reference proteome</keyword>
<accession>A0A915J6N0</accession>
<name>A0A915J6N0_ROMCU</name>
<dbReference type="AlphaFoldDB" id="A0A915J6N0"/>
<dbReference type="WBParaSite" id="nRc.2.0.1.t21424-RA">
    <property type="protein sequence ID" value="nRc.2.0.1.t21424-RA"/>
    <property type="gene ID" value="nRc.2.0.1.g21424"/>
</dbReference>
<evidence type="ECO:0000313" key="1">
    <source>
        <dbReference type="Proteomes" id="UP000887565"/>
    </source>
</evidence>
<sequence length="140" mass="15714">MPAIEKRQKEKQNIVGAIFPGEKLKNDDNCFSKKKFLQIHLIEEYQLKFQNRRAKEKRLKKDAGRGRWTNYFGCSKSIKSSNADTVSNESFDMDLELSEDNQSNADYGDLDLVPPACFGALGGECPPPGLVQCGDHGLFP</sequence>
<proteinExistence type="predicted"/>
<organism evidence="1 2">
    <name type="scientific">Romanomermis culicivorax</name>
    <name type="common">Nematode worm</name>
    <dbReference type="NCBI Taxonomy" id="13658"/>
    <lineage>
        <taxon>Eukaryota</taxon>
        <taxon>Metazoa</taxon>
        <taxon>Ecdysozoa</taxon>
        <taxon>Nematoda</taxon>
        <taxon>Enoplea</taxon>
        <taxon>Dorylaimia</taxon>
        <taxon>Mermithida</taxon>
        <taxon>Mermithoidea</taxon>
        <taxon>Mermithidae</taxon>
        <taxon>Romanomermis</taxon>
    </lineage>
</organism>